<comment type="caution">
    <text evidence="1">The sequence shown here is derived from an EMBL/GenBank/DDBJ whole genome shotgun (WGS) entry which is preliminary data.</text>
</comment>
<sequence>MAKKTELKTIAIDIKPLLTARNLLKNIVKDAENEYEQMGAVQAFEICYELAWKTLKKVLASQGIKEIYSPKEIFRKSYLEGTAGRISDLDICYQDHISSLVLADIREEFTESDLPFEVELVN</sequence>
<organism evidence="1 2">
    <name type="scientific">Ambispora gerdemannii</name>
    <dbReference type="NCBI Taxonomy" id="144530"/>
    <lineage>
        <taxon>Eukaryota</taxon>
        <taxon>Fungi</taxon>
        <taxon>Fungi incertae sedis</taxon>
        <taxon>Mucoromycota</taxon>
        <taxon>Glomeromycotina</taxon>
        <taxon>Glomeromycetes</taxon>
        <taxon>Archaeosporales</taxon>
        <taxon>Ambisporaceae</taxon>
        <taxon>Ambispora</taxon>
    </lineage>
</organism>
<name>A0A9N9B7S6_9GLOM</name>
<dbReference type="SUPFAM" id="SSF81593">
    <property type="entry name" value="Nucleotidyltransferase substrate binding subunit/domain"/>
    <property type="match status" value="1"/>
</dbReference>
<dbReference type="InterPro" id="IPR010235">
    <property type="entry name" value="HepT"/>
</dbReference>
<proteinExistence type="predicted"/>
<dbReference type="AlphaFoldDB" id="A0A9N9B7S6"/>
<gene>
    <name evidence="1" type="ORF">AGERDE_LOCUS6837</name>
</gene>
<protein>
    <submittedName>
        <fullName evidence="1">7385_t:CDS:1</fullName>
    </submittedName>
</protein>
<dbReference type="Pfam" id="PF08780">
    <property type="entry name" value="NTase_sub_bind"/>
    <property type="match status" value="1"/>
</dbReference>
<keyword evidence="2" id="KW-1185">Reference proteome</keyword>
<dbReference type="Proteomes" id="UP000789831">
    <property type="component" value="Unassembled WGS sequence"/>
</dbReference>
<dbReference type="OrthoDB" id="2434338at2759"/>
<evidence type="ECO:0000313" key="2">
    <source>
        <dbReference type="Proteomes" id="UP000789831"/>
    </source>
</evidence>
<dbReference type="EMBL" id="CAJVPL010001133">
    <property type="protein sequence ID" value="CAG8554465.1"/>
    <property type="molecule type" value="Genomic_DNA"/>
</dbReference>
<dbReference type="Gene3D" id="1.20.120.330">
    <property type="entry name" value="Nucleotidyltransferases domain 2"/>
    <property type="match status" value="1"/>
</dbReference>
<reference evidence="1" key="1">
    <citation type="submission" date="2021-06" db="EMBL/GenBank/DDBJ databases">
        <authorList>
            <person name="Kallberg Y."/>
            <person name="Tangrot J."/>
            <person name="Rosling A."/>
        </authorList>
    </citation>
    <scope>NUCLEOTIDE SEQUENCE</scope>
    <source>
        <strain evidence="1">MT106</strain>
    </source>
</reference>
<evidence type="ECO:0000313" key="1">
    <source>
        <dbReference type="EMBL" id="CAG8554465.1"/>
    </source>
</evidence>
<accession>A0A9N9B7S6</accession>